<dbReference type="PROSITE" id="PS00678">
    <property type="entry name" value="WD_REPEATS_1"/>
    <property type="match status" value="1"/>
</dbReference>
<dbReference type="PANTHER" id="PTHR15574:SF40">
    <property type="entry name" value="WD AND TETRATRICOPEPTIDE REPEATS PROTEIN 1"/>
    <property type="match status" value="1"/>
</dbReference>
<dbReference type="GO" id="GO:0005737">
    <property type="term" value="C:cytoplasm"/>
    <property type="evidence" value="ECO:0007669"/>
    <property type="project" value="TreeGrafter"/>
</dbReference>
<dbReference type="InterPro" id="IPR045151">
    <property type="entry name" value="DCAF8"/>
</dbReference>
<feature type="region of interest" description="Disordered" evidence="4">
    <location>
        <begin position="631"/>
        <end position="656"/>
    </location>
</feature>
<keyword evidence="2" id="KW-0677">Repeat</keyword>
<name>A0AAE9WA11_9SCHI</name>
<dbReference type="PANTHER" id="PTHR15574">
    <property type="entry name" value="WD REPEAT DOMAIN-CONTAINING FAMILY"/>
    <property type="match status" value="1"/>
</dbReference>
<dbReference type="SMART" id="SM00320">
    <property type="entry name" value="WD40"/>
    <property type="match status" value="5"/>
</dbReference>
<dbReference type="InterPro" id="IPR001680">
    <property type="entry name" value="WD40_rpt"/>
</dbReference>
<sequence length="817" mass="93656">MSGISLSLRQLENREWLHRKVSRDIYGSPSWLTNIDLQRELSCHSSCINALNWSENGEYLLSGGDDTQLVIWDVYNNFEPLNVISTGHLHNIFSVKFLPHSNSRKVMSASGDNLVKLFDVELGNSSEVNKGIETQLRCWNCHLDSVKRIIPCDDGSTFLTCSEDGTVRQFDIREPHHCSQDHNCPSILVNYSSYRINLYAMSMSKSNPFYFVVGGTHPYAFLHDRRMVGKDQWKKNNSGDSLTRDTRCVRKFSPNGTYNSQGILDHHINCCEFGTANPNELLISWNSDYVYLFNINEDKAFEPTFERTEDSPRKLPAASKGARSSFRQNKSTHWFNAPSEASTPTARVLRSPYVTTQPRRHTFYQMYKNIQKLFTSQDNGLYESVASGYQNHMVHSIRYVKDAIYYMENYNYFIDTTHFNHDIRNQILHYWRACVSVLVLMDDKACLESNTIIQAGWGWIYDFMNWVIRYLLGISDHWALQMSSPPNEARQNFVLRDPDEHERVLFWSASEMIRGFARIDTNDLSSVRKFFWIHKVLRGCLDLISADINWGLLQPWDRDEPEEANNISSIDDSSYSESEHSMSHGEETDTYDDASEPENQSLDSGYTEMEIEDEFNNNNGDDLEDEDYTYVSENTEESEEESDEGPSLLSLRSKKRKSVEPNVPIQTHVKSYYGHCNVETVKDVNFFGLNDEYVMSGSDDGKFFIWDKESTSILAIIQGDSEVVNVLEGHPIFPTIAVSGIDSTIKIFSTENNPALGGSRNQTSNSYKIIAANEMNREQGSRDSYITSRMLSHLAYRAHMDDGFGNEVLDTNACTIM</sequence>
<evidence type="ECO:0000313" key="6">
    <source>
        <dbReference type="Proteomes" id="UP001212411"/>
    </source>
</evidence>
<dbReference type="RefSeq" id="XP_056036689.1">
    <property type="nucleotide sequence ID" value="XM_056179829.1"/>
</dbReference>
<feature type="compositionally biased region" description="Basic and acidic residues" evidence="4">
    <location>
        <begin position="577"/>
        <end position="587"/>
    </location>
</feature>
<evidence type="ECO:0000256" key="1">
    <source>
        <dbReference type="ARBA" id="ARBA00022574"/>
    </source>
</evidence>
<dbReference type="EMBL" id="CP115611">
    <property type="protein sequence ID" value="WBW72446.1"/>
    <property type="molecule type" value="Genomic_DNA"/>
</dbReference>
<dbReference type="AlphaFoldDB" id="A0AAE9WA11"/>
<dbReference type="InterPro" id="IPR036322">
    <property type="entry name" value="WD40_repeat_dom_sf"/>
</dbReference>
<dbReference type="PROSITE" id="PS50294">
    <property type="entry name" value="WD_REPEATS_REGION"/>
    <property type="match status" value="1"/>
</dbReference>
<organism evidence="5 6">
    <name type="scientific">Schizosaccharomyces osmophilus</name>
    <dbReference type="NCBI Taxonomy" id="2545709"/>
    <lineage>
        <taxon>Eukaryota</taxon>
        <taxon>Fungi</taxon>
        <taxon>Dikarya</taxon>
        <taxon>Ascomycota</taxon>
        <taxon>Taphrinomycotina</taxon>
        <taxon>Schizosaccharomycetes</taxon>
        <taxon>Schizosaccharomycetales</taxon>
        <taxon>Schizosaccharomycetaceae</taxon>
        <taxon>Schizosaccharomyces</taxon>
    </lineage>
</organism>
<gene>
    <name evidence="5" type="primary">iqw1</name>
    <name evidence="5" type="ORF">SOMG_01036</name>
</gene>
<dbReference type="KEGG" id="som:SOMG_01036"/>
<proteinExistence type="predicted"/>
<feature type="compositionally biased region" description="Acidic residues" evidence="4">
    <location>
        <begin position="631"/>
        <end position="644"/>
    </location>
</feature>
<feature type="repeat" description="WD" evidence="3">
    <location>
        <begin position="85"/>
        <end position="128"/>
    </location>
</feature>
<accession>A0AAE9WA11</accession>
<keyword evidence="1 3" id="KW-0853">WD repeat</keyword>
<dbReference type="PROSITE" id="PS50082">
    <property type="entry name" value="WD_REPEATS_2"/>
    <property type="match status" value="2"/>
</dbReference>
<keyword evidence="6" id="KW-1185">Reference proteome</keyword>
<evidence type="ECO:0000256" key="2">
    <source>
        <dbReference type="ARBA" id="ARBA00022737"/>
    </source>
</evidence>
<feature type="compositionally biased region" description="Low complexity" evidence="4">
    <location>
        <begin position="567"/>
        <end position="576"/>
    </location>
</feature>
<feature type="repeat" description="WD" evidence="3">
    <location>
        <begin position="41"/>
        <end position="74"/>
    </location>
</feature>
<dbReference type="Gene3D" id="2.130.10.10">
    <property type="entry name" value="YVTN repeat-like/Quinoprotein amine dehydrogenase"/>
    <property type="match status" value="2"/>
</dbReference>
<protein>
    <submittedName>
        <fullName evidence="5">WD repeat protein, Iqw1</fullName>
    </submittedName>
</protein>
<dbReference type="Proteomes" id="UP001212411">
    <property type="component" value="Chromosome 1"/>
</dbReference>
<reference evidence="5 6" key="1">
    <citation type="journal article" date="2023" name="G3 (Bethesda)">
        <title>A high-quality reference genome for the fission yeast Schizosaccharomyces osmophilus.</title>
        <authorList>
            <person name="Jia G.S."/>
            <person name="Zhang W.C."/>
            <person name="Liang Y."/>
            <person name="Liu X.H."/>
            <person name="Rhind N."/>
            <person name="Pidoux A."/>
            <person name="Brysch-Herzberg M."/>
            <person name="Du L.L."/>
        </authorList>
    </citation>
    <scope>NUCLEOTIDE SEQUENCE [LARGE SCALE GENOMIC DNA]</scope>
    <source>
        <strain evidence="5 6">CBS 15793</strain>
    </source>
</reference>
<dbReference type="GO" id="GO:0045717">
    <property type="term" value="P:negative regulation of fatty acid biosynthetic process"/>
    <property type="evidence" value="ECO:0007669"/>
    <property type="project" value="TreeGrafter"/>
</dbReference>
<dbReference type="InterPro" id="IPR015943">
    <property type="entry name" value="WD40/YVTN_repeat-like_dom_sf"/>
</dbReference>
<feature type="region of interest" description="Disordered" evidence="4">
    <location>
        <begin position="563"/>
        <end position="603"/>
    </location>
</feature>
<dbReference type="GeneID" id="80874518"/>
<evidence type="ECO:0000256" key="3">
    <source>
        <dbReference type="PROSITE-ProRule" id="PRU00221"/>
    </source>
</evidence>
<evidence type="ECO:0000313" key="5">
    <source>
        <dbReference type="EMBL" id="WBW72446.1"/>
    </source>
</evidence>
<dbReference type="Pfam" id="PF00400">
    <property type="entry name" value="WD40"/>
    <property type="match status" value="4"/>
</dbReference>
<dbReference type="GO" id="GO:0080008">
    <property type="term" value="C:Cul4-RING E3 ubiquitin ligase complex"/>
    <property type="evidence" value="ECO:0007669"/>
    <property type="project" value="TreeGrafter"/>
</dbReference>
<evidence type="ECO:0000256" key="4">
    <source>
        <dbReference type="SAM" id="MobiDB-lite"/>
    </source>
</evidence>
<dbReference type="InterPro" id="IPR019775">
    <property type="entry name" value="WD40_repeat_CS"/>
</dbReference>
<dbReference type="SUPFAM" id="SSF50978">
    <property type="entry name" value="WD40 repeat-like"/>
    <property type="match status" value="1"/>
</dbReference>